<reference evidence="1 3" key="1">
    <citation type="journal article" date="2012" name="Nature">
        <title>Algal genomes reveal evolutionary mosaicism and the fate of nucleomorphs.</title>
        <authorList>
            <consortium name="DOE Joint Genome Institute"/>
            <person name="Curtis B.A."/>
            <person name="Tanifuji G."/>
            <person name="Burki F."/>
            <person name="Gruber A."/>
            <person name="Irimia M."/>
            <person name="Maruyama S."/>
            <person name="Arias M.C."/>
            <person name="Ball S.G."/>
            <person name="Gile G.H."/>
            <person name="Hirakawa Y."/>
            <person name="Hopkins J.F."/>
            <person name="Kuo A."/>
            <person name="Rensing S.A."/>
            <person name="Schmutz J."/>
            <person name="Symeonidi A."/>
            <person name="Elias M."/>
            <person name="Eveleigh R.J."/>
            <person name="Herman E.K."/>
            <person name="Klute M.J."/>
            <person name="Nakayama T."/>
            <person name="Obornik M."/>
            <person name="Reyes-Prieto A."/>
            <person name="Armbrust E.V."/>
            <person name="Aves S.J."/>
            <person name="Beiko R.G."/>
            <person name="Coutinho P."/>
            <person name="Dacks J.B."/>
            <person name="Durnford D.G."/>
            <person name="Fast N.M."/>
            <person name="Green B.R."/>
            <person name="Grisdale C.J."/>
            <person name="Hempel F."/>
            <person name="Henrissat B."/>
            <person name="Hoppner M.P."/>
            <person name="Ishida K."/>
            <person name="Kim E."/>
            <person name="Koreny L."/>
            <person name="Kroth P.G."/>
            <person name="Liu Y."/>
            <person name="Malik S.B."/>
            <person name="Maier U.G."/>
            <person name="McRose D."/>
            <person name="Mock T."/>
            <person name="Neilson J.A."/>
            <person name="Onodera N.T."/>
            <person name="Poole A.M."/>
            <person name="Pritham E.J."/>
            <person name="Richards T.A."/>
            <person name="Rocap G."/>
            <person name="Roy S.W."/>
            <person name="Sarai C."/>
            <person name="Schaack S."/>
            <person name="Shirato S."/>
            <person name="Slamovits C.H."/>
            <person name="Spencer D.F."/>
            <person name="Suzuki S."/>
            <person name="Worden A.Z."/>
            <person name="Zauner S."/>
            <person name="Barry K."/>
            <person name="Bell C."/>
            <person name="Bharti A.K."/>
            <person name="Crow J.A."/>
            <person name="Grimwood J."/>
            <person name="Kramer R."/>
            <person name="Lindquist E."/>
            <person name="Lucas S."/>
            <person name="Salamov A."/>
            <person name="McFadden G.I."/>
            <person name="Lane C.E."/>
            <person name="Keeling P.J."/>
            <person name="Gray M.W."/>
            <person name="Grigoriev I.V."/>
            <person name="Archibald J.M."/>
        </authorList>
    </citation>
    <scope>NUCLEOTIDE SEQUENCE</scope>
    <source>
        <strain evidence="1 3">CCMP2712</strain>
    </source>
</reference>
<evidence type="ECO:0000313" key="1">
    <source>
        <dbReference type="EMBL" id="EKX52992.1"/>
    </source>
</evidence>
<dbReference type="RefSeq" id="XP_005839972.1">
    <property type="nucleotide sequence ID" value="XM_005839915.1"/>
</dbReference>
<organism evidence="1">
    <name type="scientific">Guillardia theta (strain CCMP2712)</name>
    <name type="common">Cryptophyte</name>
    <dbReference type="NCBI Taxonomy" id="905079"/>
    <lineage>
        <taxon>Eukaryota</taxon>
        <taxon>Cryptophyceae</taxon>
        <taxon>Pyrenomonadales</taxon>
        <taxon>Geminigeraceae</taxon>
        <taxon>Guillardia</taxon>
    </lineage>
</organism>
<dbReference type="PaxDb" id="55529-EKX52992"/>
<gene>
    <name evidence="1" type="ORF">GUITHDRAFT_150492</name>
</gene>
<sequence>MADERSIRPAGEGVRRLHAGLDPRTGGVYVDEDSDDLFSRHVSCKFLYTGFALIVGHRKSSFSCFVDMDTEMCRMREMILRGMMKRICQLKMMYE</sequence>
<dbReference type="HOGENOM" id="CLU_2377243_0_0_1"/>
<protein>
    <submittedName>
        <fullName evidence="1 2">Uncharacterized protein</fullName>
    </submittedName>
</protein>
<dbReference type="KEGG" id="gtt:GUITHDRAFT_150492"/>
<dbReference type="AlphaFoldDB" id="L1JXA3"/>
<reference evidence="2" key="3">
    <citation type="submission" date="2016-03" db="UniProtKB">
        <authorList>
            <consortium name="EnsemblProtists"/>
        </authorList>
    </citation>
    <scope>IDENTIFICATION</scope>
</reference>
<reference evidence="3" key="2">
    <citation type="submission" date="2012-11" db="EMBL/GenBank/DDBJ databases">
        <authorList>
            <person name="Kuo A."/>
            <person name="Curtis B.A."/>
            <person name="Tanifuji G."/>
            <person name="Burki F."/>
            <person name="Gruber A."/>
            <person name="Irimia M."/>
            <person name="Maruyama S."/>
            <person name="Arias M.C."/>
            <person name="Ball S.G."/>
            <person name="Gile G.H."/>
            <person name="Hirakawa Y."/>
            <person name="Hopkins J.F."/>
            <person name="Rensing S.A."/>
            <person name="Schmutz J."/>
            <person name="Symeonidi A."/>
            <person name="Elias M."/>
            <person name="Eveleigh R.J."/>
            <person name="Herman E.K."/>
            <person name="Klute M.J."/>
            <person name="Nakayama T."/>
            <person name="Obornik M."/>
            <person name="Reyes-Prieto A."/>
            <person name="Armbrust E.V."/>
            <person name="Aves S.J."/>
            <person name="Beiko R.G."/>
            <person name="Coutinho P."/>
            <person name="Dacks J.B."/>
            <person name="Durnford D.G."/>
            <person name="Fast N.M."/>
            <person name="Green B.R."/>
            <person name="Grisdale C."/>
            <person name="Hempe F."/>
            <person name="Henrissat B."/>
            <person name="Hoppner M.P."/>
            <person name="Ishida K.-I."/>
            <person name="Kim E."/>
            <person name="Koreny L."/>
            <person name="Kroth P.G."/>
            <person name="Liu Y."/>
            <person name="Malik S.-B."/>
            <person name="Maier U.G."/>
            <person name="McRose D."/>
            <person name="Mock T."/>
            <person name="Neilson J.A."/>
            <person name="Onodera N.T."/>
            <person name="Poole A.M."/>
            <person name="Pritham E.J."/>
            <person name="Richards T.A."/>
            <person name="Rocap G."/>
            <person name="Roy S.W."/>
            <person name="Sarai C."/>
            <person name="Schaack S."/>
            <person name="Shirato S."/>
            <person name="Slamovits C.H."/>
            <person name="Spencer D.F."/>
            <person name="Suzuki S."/>
            <person name="Worden A.Z."/>
            <person name="Zauner S."/>
            <person name="Barry K."/>
            <person name="Bell C."/>
            <person name="Bharti A.K."/>
            <person name="Crow J.A."/>
            <person name="Grimwood J."/>
            <person name="Kramer R."/>
            <person name="Lindquist E."/>
            <person name="Lucas S."/>
            <person name="Salamov A."/>
            <person name="McFadden G.I."/>
            <person name="Lane C.E."/>
            <person name="Keeling P.J."/>
            <person name="Gray M.W."/>
            <person name="Grigoriev I.V."/>
            <person name="Archibald J.M."/>
        </authorList>
    </citation>
    <scope>NUCLEOTIDE SEQUENCE</scope>
    <source>
        <strain evidence="3">CCMP2712</strain>
    </source>
</reference>
<evidence type="ECO:0000313" key="3">
    <source>
        <dbReference type="Proteomes" id="UP000011087"/>
    </source>
</evidence>
<proteinExistence type="predicted"/>
<name>L1JXA3_GUITC</name>
<dbReference type="Proteomes" id="UP000011087">
    <property type="component" value="Unassembled WGS sequence"/>
</dbReference>
<dbReference type="GeneID" id="17309820"/>
<evidence type="ECO:0000313" key="2">
    <source>
        <dbReference type="EnsemblProtists" id="EKX52992"/>
    </source>
</evidence>
<dbReference type="EMBL" id="JH992971">
    <property type="protein sequence ID" value="EKX52992.1"/>
    <property type="molecule type" value="Genomic_DNA"/>
</dbReference>
<accession>L1JXA3</accession>
<dbReference type="EnsemblProtists" id="EKX52992">
    <property type="protein sequence ID" value="EKX52992"/>
    <property type="gene ID" value="GUITHDRAFT_150492"/>
</dbReference>
<keyword evidence="3" id="KW-1185">Reference proteome</keyword>